<dbReference type="Pfam" id="PF02517">
    <property type="entry name" value="Rce1-like"/>
    <property type="match status" value="1"/>
</dbReference>
<keyword evidence="2" id="KW-1133">Transmembrane helix</keyword>
<gene>
    <name evidence="4" type="ORF">SAMEA4504048_02222</name>
</gene>
<dbReference type="PANTHER" id="PTHR36435:SF1">
    <property type="entry name" value="CAAX AMINO TERMINAL PROTEASE FAMILY PROTEIN"/>
    <property type="match status" value="1"/>
</dbReference>
<keyword evidence="4" id="KW-0645">Protease</keyword>
<evidence type="ECO:0000313" key="5">
    <source>
        <dbReference type="Proteomes" id="UP000215144"/>
    </source>
</evidence>
<keyword evidence="4" id="KW-0378">Hydrolase</keyword>
<organism evidence="4 5">
    <name type="scientific">Streptococcus acidominimus</name>
    <dbReference type="NCBI Taxonomy" id="1326"/>
    <lineage>
        <taxon>Bacteria</taxon>
        <taxon>Bacillati</taxon>
        <taxon>Bacillota</taxon>
        <taxon>Bacilli</taxon>
        <taxon>Lactobacillales</taxon>
        <taxon>Streptococcaceae</taxon>
        <taxon>Streptococcus</taxon>
    </lineage>
</organism>
<dbReference type="OrthoDB" id="8607342at2"/>
<dbReference type="InterPro" id="IPR052710">
    <property type="entry name" value="CAAX_protease"/>
</dbReference>
<evidence type="ECO:0000313" key="4">
    <source>
        <dbReference type="EMBL" id="SNV46731.1"/>
    </source>
</evidence>
<evidence type="ECO:0000259" key="3">
    <source>
        <dbReference type="Pfam" id="PF02517"/>
    </source>
</evidence>
<protein>
    <submittedName>
        <fullName evidence="4">CAAX amino terminal protease</fullName>
    </submittedName>
</protein>
<dbReference type="InterPro" id="IPR003675">
    <property type="entry name" value="Rce1/LyrA-like_dom"/>
</dbReference>
<accession>A0A239XII9</accession>
<dbReference type="KEGG" id="saco:SAME_02222"/>
<dbReference type="GO" id="GO:0080120">
    <property type="term" value="P:CAAX-box protein maturation"/>
    <property type="evidence" value="ECO:0007669"/>
    <property type="project" value="UniProtKB-ARBA"/>
</dbReference>
<dbReference type="RefSeq" id="WP_095123571.1">
    <property type="nucleotide sequence ID" value="NZ_LT906454.1"/>
</dbReference>
<dbReference type="EMBL" id="LT906454">
    <property type="protein sequence ID" value="SNV46731.1"/>
    <property type="molecule type" value="Genomic_DNA"/>
</dbReference>
<keyword evidence="2" id="KW-0812">Transmembrane</keyword>
<comment type="similarity">
    <text evidence="1">Belongs to the UPF0177 family.</text>
</comment>
<feature type="transmembrane region" description="Helical" evidence="2">
    <location>
        <begin position="122"/>
        <end position="139"/>
    </location>
</feature>
<dbReference type="AlphaFoldDB" id="A0A239XII9"/>
<dbReference type="GO" id="GO:0006508">
    <property type="term" value="P:proteolysis"/>
    <property type="evidence" value="ECO:0007669"/>
    <property type="project" value="UniProtKB-KW"/>
</dbReference>
<feature type="transmembrane region" description="Helical" evidence="2">
    <location>
        <begin position="202"/>
        <end position="221"/>
    </location>
</feature>
<dbReference type="GO" id="GO:0004175">
    <property type="term" value="F:endopeptidase activity"/>
    <property type="evidence" value="ECO:0007669"/>
    <property type="project" value="UniProtKB-ARBA"/>
</dbReference>
<reference evidence="4 5" key="1">
    <citation type="submission" date="2017-06" db="EMBL/GenBank/DDBJ databases">
        <authorList>
            <consortium name="Pathogen Informatics"/>
        </authorList>
    </citation>
    <scope>NUCLEOTIDE SEQUENCE [LARGE SCALE GENOMIC DNA]</scope>
    <source>
        <strain evidence="4 5">NCTC11291</strain>
    </source>
</reference>
<dbReference type="Proteomes" id="UP000215144">
    <property type="component" value="Chromosome 1"/>
</dbReference>
<keyword evidence="2" id="KW-0472">Membrane</keyword>
<feature type="transmembrane region" description="Helical" evidence="2">
    <location>
        <begin position="80"/>
        <end position="102"/>
    </location>
</feature>
<dbReference type="PANTHER" id="PTHR36435">
    <property type="entry name" value="SLR1288 PROTEIN"/>
    <property type="match status" value="1"/>
</dbReference>
<evidence type="ECO:0000256" key="1">
    <source>
        <dbReference type="ARBA" id="ARBA00009067"/>
    </source>
</evidence>
<feature type="transmembrane region" description="Helical" evidence="2">
    <location>
        <begin position="40"/>
        <end position="60"/>
    </location>
</feature>
<name>A0A239XII9_STRAI</name>
<feature type="transmembrane region" description="Helical" evidence="2">
    <location>
        <begin position="151"/>
        <end position="171"/>
    </location>
</feature>
<feature type="transmembrane region" description="Helical" evidence="2">
    <location>
        <begin position="177"/>
        <end position="195"/>
    </location>
</feature>
<sequence>MKQFFKTLFLMVGLFFLTQIPSLFMGGVLGYNQVLEKSQFGLVQTAGLTFIFLAIGALVVEIAQKRSIFTPLSGRRRQSIWLTVILAYLIIGLGNVLSTWVLELEGQTDTVNQAGLNNLMQMVPLPLFFVMVVLVAPVTEEIIFRGFAAKYLFPQKEWLGLIAGSVIFALAHTPTNFGSAIAYGLMSIALAYVYWSTKDIKYAIGFHVFNNLIAFISMILLT</sequence>
<proteinExistence type="inferred from homology"/>
<feature type="domain" description="CAAX prenyl protease 2/Lysostaphin resistance protein A-like" evidence="3">
    <location>
        <begin position="125"/>
        <end position="213"/>
    </location>
</feature>
<evidence type="ECO:0000256" key="2">
    <source>
        <dbReference type="SAM" id="Phobius"/>
    </source>
</evidence>